<dbReference type="InterPro" id="IPR008979">
    <property type="entry name" value="Galactose-bd-like_sf"/>
</dbReference>
<dbReference type="InterPro" id="IPR055235">
    <property type="entry name" value="ASD1_cat"/>
</dbReference>
<evidence type="ECO:0000256" key="6">
    <source>
        <dbReference type="ARBA" id="ARBA00023180"/>
    </source>
</evidence>
<comment type="similarity">
    <text evidence="2">Belongs to the glycosyl hydrolase 51 family.</text>
</comment>
<feature type="domain" description="Alpha-L-arabinofuranosidase C-terminal" evidence="8">
    <location>
        <begin position="478"/>
        <end position="820"/>
    </location>
</feature>
<dbReference type="InterPro" id="IPR051563">
    <property type="entry name" value="Glycosyl_Hydrolase_51"/>
</dbReference>
<dbReference type="SMART" id="SM00813">
    <property type="entry name" value="Alpha-L-AF_C"/>
    <property type="match status" value="1"/>
</dbReference>
<dbReference type="GO" id="GO:0046373">
    <property type="term" value="P:L-arabinose metabolic process"/>
    <property type="evidence" value="ECO:0007669"/>
    <property type="project" value="InterPro"/>
</dbReference>
<proteinExistence type="inferred from homology"/>
<dbReference type="InterPro" id="IPR003305">
    <property type="entry name" value="CenC_carb-bd"/>
</dbReference>
<keyword evidence="4 7" id="KW-0732">Signal</keyword>
<dbReference type="OMA" id="YSHANEM"/>
<dbReference type="InterPro" id="IPR013320">
    <property type="entry name" value="ConA-like_dom_sf"/>
</dbReference>
<evidence type="ECO:0000256" key="2">
    <source>
        <dbReference type="ARBA" id="ARBA00007186"/>
    </source>
</evidence>
<accession>A0AA37MNX5</accession>
<dbReference type="InterPro" id="IPR017853">
    <property type="entry name" value="GH"/>
</dbReference>
<comment type="caution">
    <text evidence="9">The sequence shown here is derived from an EMBL/GenBank/DDBJ whole genome shotgun (WGS) entry which is preliminary data.</text>
</comment>
<evidence type="ECO:0000313" key="9">
    <source>
        <dbReference type="EMBL" id="GJG32929.1"/>
    </source>
</evidence>
<evidence type="ECO:0000313" key="10">
    <source>
        <dbReference type="Proteomes" id="UP000887097"/>
    </source>
</evidence>
<evidence type="ECO:0000256" key="1">
    <source>
        <dbReference type="ARBA" id="ARBA00001462"/>
    </source>
</evidence>
<dbReference type="Gene3D" id="2.60.120.260">
    <property type="entry name" value="Galactose-binding domain-like"/>
    <property type="match status" value="1"/>
</dbReference>
<dbReference type="EMBL" id="BPTT01000001">
    <property type="protein sequence ID" value="GJG32929.1"/>
    <property type="molecule type" value="Genomic_DNA"/>
</dbReference>
<dbReference type="GO" id="GO:0046556">
    <property type="term" value="F:alpha-L-arabinofuranosidase activity"/>
    <property type="evidence" value="ECO:0007669"/>
    <property type="project" value="UniProtKB-EC"/>
</dbReference>
<evidence type="ECO:0000256" key="3">
    <source>
        <dbReference type="ARBA" id="ARBA00012670"/>
    </source>
</evidence>
<evidence type="ECO:0000256" key="4">
    <source>
        <dbReference type="ARBA" id="ARBA00022729"/>
    </source>
</evidence>
<dbReference type="PANTHER" id="PTHR31776:SF0">
    <property type="entry name" value="ALPHA-L-ARABINOFURANOSIDASE 1"/>
    <property type="match status" value="1"/>
</dbReference>
<dbReference type="AlphaFoldDB" id="A0AA37MNX5"/>
<dbReference type="SUPFAM" id="SSF51445">
    <property type="entry name" value="(Trans)glycosidases"/>
    <property type="match status" value="1"/>
</dbReference>
<reference evidence="9" key="1">
    <citation type="submission" date="2021-08" db="EMBL/GenBank/DDBJ databases">
        <title>Prevotella lacticifex sp. nov., isolated from rumen of cow.</title>
        <authorList>
            <person name="Shinkai T."/>
            <person name="Ikeyama N."/>
            <person name="Kumagai M."/>
            <person name="Ohmori H."/>
            <person name="Sakamoto M."/>
            <person name="Ohkuma M."/>
            <person name="Mitsumori M."/>
        </authorList>
    </citation>
    <scope>NUCLEOTIDE SEQUENCE</scope>
    <source>
        <strain evidence="9">JCM 8259</strain>
    </source>
</reference>
<dbReference type="SUPFAM" id="SSF51011">
    <property type="entry name" value="Glycosyl hydrolase domain"/>
    <property type="match status" value="1"/>
</dbReference>
<dbReference type="InterPro" id="IPR013780">
    <property type="entry name" value="Glyco_hydro_b"/>
</dbReference>
<comment type="catalytic activity">
    <reaction evidence="1">
        <text>Hydrolysis of terminal non-reducing alpha-L-arabinofuranoside residues in alpha-L-arabinosides.</text>
        <dbReference type="EC" id="3.2.1.55"/>
    </reaction>
</comment>
<dbReference type="Pfam" id="PF02018">
    <property type="entry name" value="CBM_4_9"/>
    <property type="match status" value="1"/>
</dbReference>
<organism evidence="9 10">
    <name type="scientific">Xylanibacter ruminicola</name>
    <name type="common">Prevotella ruminicola</name>
    <dbReference type="NCBI Taxonomy" id="839"/>
    <lineage>
        <taxon>Bacteria</taxon>
        <taxon>Pseudomonadati</taxon>
        <taxon>Bacteroidota</taxon>
        <taxon>Bacteroidia</taxon>
        <taxon>Bacteroidales</taxon>
        <taxon>Prevotellaceae</taxon>
        <taxon>Xylanibacter</taxon>
    </lineage>
</organism>
<dbReference type="Pfam" id="PF22848">
    <property type="entry name" value="ASD1_dom"/>
    <property type="match status" value="1"/>
</dbReference>
<keyword evidence="6" id="KW-0325">Glycoprotein</keyword>
<evidence type="ECO:0000259" key="8">
    <source>
        <dbReference type="SMART" id="SM00813"/>
    </source>
</evidence>
<dbReference type="Proteomes" id="UP000887097">
    <property type="component" value="Unassembled WGS sequence"/>
</dbReference>
<dbReference type="SUPFAM" id="SSF49785">
    <property type="entry name" value="Galactose-binding domain-like"/>
    <property type="match status" value="1"/>
</dbReference>
<dbReference type="EC" id="3.2.1.55" evidence="3"/>
<dbReference type="Pfam" id="PF06964">
    <property type="entry name" value="Alpha-L-AF_C"/>
    <property type="match status" value="1"/>
</dbReference>
<dbReference type="Gene3D" id="2.60.40.1180">
    <property type="entry name" value="Golgi alpha-mannosidase II"/>
    <property type="match status" value="1"/>
</dbReference>
<gene>
    <name evidence="9" type="ORF">PRMUPPPA20_10380</name>
</gene>
<feature type="signal peptide" evidence="7">
    <location>
        <begin position="1"/>
        <end position="36"/>
    </location>
</feature>
<name>A0AA37MNX5_XYLRU</name>
<protein>
    <recommendedName>
        <fullName evidence="3">non-reducing end alpha-L-arabinofuranosidase</fullName>
        <ecNumber evidence="3">3.2.1.55</ecNumber>
    </recommendedName>
</protein>
<feature type="chain" id="PRO_5041357464" description="non-reducing end alpha-L-arabinofuranosidase" evidence="7">
    <location>
        <begin position="37"/>
        <end position="868"/>
    </location>
</feature>
<dbReference type="InterPro" id="IPR010720">
    <property type="entry name" value="Alpha-L-AF_C"/>
</dbReference>
<sequence length="868" mass="97631">MIITIFLKRYYFETIMNCKKSLFMGCWAAMAATAQAQITIDIDAQQRGPKVSPMLYGIFYEDINHAADGGIYAELIRNRSFEDGPRFGAPADMQGWATVAAEPSVLAARLIQDSKKTPLLNSAQHHALQLDVKASPAAPVSLINEGYWGINAVQGRTYRLSFWAKAPAYRGTVKAELRSADGKQVYAQQQVAVFAAAKKRGWTKYEATLTALDNDAQAQFALVFDGVGQVQLDMVSLFPPTFRNRENGMRPDLANMLWQLHPKFMRFPGGCFVEGQESPDNAFRWQRTIGPVEEREGHWNVNWGYRTTDGLGYHEYLQLAEDLVAKPLYVVNVGIWHGGQTPYDSIQPWIDECLNALEYANGPVSSKYGAMRAKNGHPEPFGIEYLEVGNENNQPDPRQQSDHYYERYEQFYNAIKAKYPDMKIIGNVVAWGDDNPKWGSSLPVDLLDEHYYRSPDWFADAFHKYDSYDRQGPKVYVGEYAVTNGYGTLGNMNAALGEAIYMMGMENNADVVELASYAPIFVNENDARWRPDMIRFSSSRAMGTPSYYVQQLMPQHLGTQVLKVQLTNPYKDKVVKQITPKQSRVGYGTWNTRATFQCDKEVDCMYGDWQIEGGMLHQTGHKDATRCIQKDVIDGDHYTCKFRCRKDEGAEGFIVIFNYVDDKNYCWVNLGGWTNSQHAIEQISNGGKLLTDSKRGRIEAGRWYDVTLQVAGDSVKVWLDNEQLFDTVLKRDHTKGIYSSATINDATGEIIVKVVNNDDAATTARISLKNFAPSEARVVRLAANDGMEENTLQQPTTIHPVEQQLSTADDHVMLTVPPYSLNIVTIKTDDYLFSKGISTANNETASTLISGKGPLYRRKIVGQEATTF</sequence>
<dbReference type="SUPFAM" id="SSF49899">
    <property type="entry name" value="Concanavalin A-like lectins/glucanases"/>
    <property type="match status" value="1"/>
</dbReference>
<evidence type="ECO:0000256" key="5">
    <source>
        <dbReference type="ARBA" id="ARBA00022801"/>
    </source>
</evidence>
<dbReference type="PANTHER" id="PTHR31776">
    <property type="entry name" value="ALPHA-L-ARABINOFURANOSIDASE 1"/>
    <property type="match status" value="1"/>
</dbReference>
<evidence type="ECO:0000256" key="7">
    <source>
        <dbReference type="SAM" id="SignalP"/>
    </source>
</evidence>
<dbReference type="Gene3D" id="3.20.20.80">
    <property type="entry name" value="Glycosidases"/>
    <property type="match status" value="1"/>
</dbReference>
<keyword evidence="5" id="KW-0378">Hydrolase</keyword>